<dbReference type="RefSeq" id="WP_345556509.1">
    <property type="nucleotide sequence ID" value="NZ_BAABIK010000010.1"/>
</dbReference>
<dbReference type="PROSITE" id="PS00893">
    <property type="entry name" value="NUDIX_BOX"/>
    <property type="match status" value="1"/>
</dbReference>
<dbReference type="SMART" id="SM00855">
    <property type="entry name" value="PGAM"/>
    <property type="match status" value="1"/>
</dbReference>
<dbReference type="CDD" id="cd03673">
    <property type="entry name" value="NUDIX_Ap6A_hydrolase"/>
    <property type="match status" value="1"/>
</dbReference>
<comment type="caution">
    <text evidence="4">The sequence shown here is derived from an EMBL/GenBank/DDBJ whole genome shotgun (WGS) entry which is preliminary data.</text>
</comment>
<dbReference type="Proteomes" id="UP001499993">
    <property type="component" value="Unassembled WGS sequence"/>
</dbReference>
<dbReference type="InterPro" id="IPR000086">
    <property type="entry name" value="NUDIX_hydrolase_dom"/>
</dbReference>
<dbReference type="SUPFAM" id="SSF55811">
    <property type="entry name" value="Nudix"/>
    <property type="match status" value="1"/>
</dbReference>
<gene>
    <name evidence="4" type="ORF">GCM10023224_21950</name>
</gene>
<reference evidence="5" key="1">
    <citation type="journal article" date="2019" name="Int. J. Syst. Evol. Microbiol.">
        <title>The Global Catalogue of Microorganisms (GCM) 10K type strain sequencing project: providing services to taxonomists for standard genome sequencing and annotation.</title>
        <authorList>
            <consortium name="The Broad Institute Genomics Platform"/>
            <consortium name="The Broad Institute Genome Sequencing Center for Infectious Disease"/>
            <person name="Wu L."/>
            <person name="Ma J."/>
        </authorList>
    </citation>
    <scope>NUCLEOTIDE SEQUENCE [LARGE SCALE GENOMIC DNA]</scope>
    <source>
        <strain evidence="5">JCM 18123</strain>
    </source>
</reference>
<dbReference type="InterPro" id="IPR015797">
    <property type="entry name" value="NUDIX_hydrolase-like_dom_sf"/>
</dbReference>
<dbReference type="InterPro" id="IPR013078">
    <property type="entry name" value="His_Pase_superF_clade-1"/>
</dbReference>
<organism evidence="4 5">
    <name type="scientific">Streptomonospora halophila</name>
    <dbReference type="NCBI Taxonomy" id="427369"/>
    <lineage>
        <taxon>Bacteria</taxon>
        <taxon>Bacillati</taxon>
        <taxon>Actinomycetota</taxon>
        <taxon>Actinomycetes</taxon>
        <taxon>Streptosporangiales</taxon>
        <taxon>Nocardiopsidaceae</taxon>
        <taxon>Streptomonospora</taxon>
    </lineage>
</organism>
<protein>
    <submittedName>
        <fullName evidence="4">NUDIX hydrolase</fullName>
    </submittedName>
</protein>
<dbReference type="PROSITE" id="PS51462">
    <property type="entry name" value="NUDIX"/>
    <property type="match status" value="1"/>
</dbReference>
<dbReference type="EMBL" id="BAABIK010000010">
    <property type="protein sequence ID" value="GAA4939954.1"/>
    <property type="molecule type" value="Genomic_DNA"/>
</dbReference>
<feature type="domain" description="Nudix hydrolase" evidence="3">
    <location>
        <begin position="27"/>
        <end position="162"/>
    </location>
</feature>
<dbReference type="Gene3D" id="3.40.50.1240">
    <property type="entry name" value="Phosphoglycerate mutase-like"/>
    <property type="match status" value="1"/>
</dbReference>
<evidence type="ECO:0000313" key="4">
    <source>
        <dbReference type="EMBL" id="GAA4939954.1"/>
    </source>
</evidence>
<dbReference type="Gene3D" id="3.90.79.10">
    <property type="entry name" value="Nucleoside Triphosphate Pyrophosphohydrolase"/>
    <property type="match status" value="1"/>
</dbReference>
<dbReference type="SUPFAM" id="SSF53254">
    <property type="entry name" value="Phosphoglycerate mutase-like"/>
    <property type="match status" value="1"/>
</dbReference>
<proteinExistence type="predicted"/>
<dbReference type="PANTHER" id="PTHR21340:SF0">
    <property type="entry name" value="BIS(5'-NUCLEOSYL)-TETRAPHOSPHATASE [ASYMMETRICAL]"/>
    <property type="match status" value="1"/>
</dbReference>
<accession>A0ABP9GE44</accession>
<sequence length="333" mass="35621">MADHPDDPITTTSAFPPRDTAPGGYLEPIRAAGTVLWRGETPEEREVALVHRPDRADWSLPKGKLKSSEHLLSAAVREGLEETGMRPVLGRRLPPQRYLKDGWPKQVEWWAATAAHDAGTGGGPASGFRPNDEIDALEWMPLAAARRRVTYGHDIQVLDNFASGPAETFPLVVLRHGSAGSKSGWDGDDLLRPLDSSGRADADELVRVLPTLGTPRVVTSHAVRCAETVMPYAAAHGTGIRTEGAFTLQTAGAETFADSAAADATFAALIDDGLPTVVCTHGEVVPPLLRAALDRLGAPAPQQLSLRKGTFWVLHVSRADRGLAAMERHAARG</sequence>
<feature type="region of interest" description="Disordered" evidence="2">
    <location>
        <begin position="1"/>
        <end position="24"/>
    </location>
</feature>
<dbReference type="Pfam" id="PF00300">
    <property type="entry name" value="His_Phos_1"/>
    <property type="match status" value="1"/>
</dbReference>
<evidence type="ECO:0000256" key="1">
    <source>
        <dbReference type="ARBA" id="ARBA00022801"/>
    </source>
</evidence>
<keyword evidence="1 4" id="KW-0378">Hydrolase</keyword>
<evidence type="ECO:0000256" key="2">
    <source>
        <dbReference type="SAM" id="MobiDB-lite"/>
    </source>
</evidence>
<name>A0ABP9GE44_9ACTN</name>
<dbReference type="GO" id="GO:0016787">
    <property type="term" value="F:hydrolase activity"/>
    <property type="evidence" value="ECO:0007669"/>
    <property type="project" value="UniProtKB-KW"/>
</dbReference>
<dbReference type="PANTHER" id="PTHR21340">
    <property type="entry name" value="DIADENOSINE 5,5-P1,P4-TETRAPHOSPHATE PYROPHOSPHOHYDROLASE MUTT"/>
    <property type="match status" value="1"/>
</dbReference>
<dbReference type="InterPro" id="IPR051325">
    <property type="entry name" value="Nudix_hydrolase_domain"/>
</dbReference>
<keyword evidence="5" id="KW-1185">Reference proteome</keyword>
<dbReference type="Pfam" id="PF00293">
    <property type="entry name" value="NUDIX"/>
    <property type="match status" value="1"/>
</dbReference>
<evidence type="ECO:0000259" key="3">
    <source>
        <dbReference type="PROSITE" id="PS51462"/>
    </source>
</evidence>
<evidence type="ECO:0000313" key="5">
    <source>
        <dbReference type="Proteomes" id="UP001499993"/>
    </source>
</evidence>
<dbReference type="InterPro" id="IPR020084">
    <property type="entry name" value="NUDIX_hydrolase_CS"/>
</dbReference>
<dbReference type="InterPro" id="IPR029033">
    <property type="entry name" value="His_PPase_superfam"/>
</dbReference>